<organism evidence="1 2">
    <name type="scientific">Vibrio cholerae</name>
    <dbReference type="NCBI Taxonomy" id="666"/>
    <lineage>
        <taxon>Bacteria</taxon>
        <taxon>Pseudomonadati</taxon>
        <taxon>Pseudomonadota</taxon>
        <taxon>Gammaproteobacteria</taxon>
        <taxon>Vibrionales</taxon>
        <taxon>Vibrionaceae</taxon>
        <taxon>Vibrio</taxon>
    </lineage>
</organism>
<sequence length="102" mass="11382">MKMSGRQKTALSHSGFGLIIQTLNMRNADFSFQVFKHVNHGWVRLRAGVNHLGIAEKGVVAASNHLCCYRNRLIAYAYKAFDAACKCCFIFIGELMEQSPAT</sequence>
<gene>
    <name evidence="1" type="ORF">ERS013200_01350</name>
</gene>
<reference evidence="1 2" key="1">
    <citation type="submission" date="2015-07" db="EMBL/GenBank/DDBJ databases">
        <authorList>
            <consortium name="Pathogen Informatics"/>
        </authorList>
    </citation>
    <scope>NUCLEOTIDE SEQUENCE [LARGE SCALE GENOMIC DNA]</scope>
    <source>
        <strain evidence="1 2">A316</strain>
    </source>
</reference>
<evidence type="ECO:0000313" key="2">
    <source>
        <dbReference type="Proteomes" id="UP000041770"/>
    </source>
</evidence>
<dbReference type="AlphaFoldDB" id="A0A655YHQ8"/>
<proteinExistence type="predicted"/>
<dbReference type="EMBL" id="CWQY01000006">
    <property type="protein sequence ID" value="CSC40871.1"/>
    <property type="molecule type" value="Genomic_DNA"/>
</dbReference>
<evidence type="ECO:0000313" key="1">
    <source>
        <dbReference type="EMBL" id="CSC40871.1"/>
    </source>
</evidence>
<name>A0A655YHQ8_VIBCL</name>
<dbReference type="Proteomes" id="UP000041770">
    <property type="component" value="Unassembled WGS sequence"/>
</dbReference>
<protein>
    <submittedName>
        <fullName evidence="1">Uncharacterized protein</fullName>
    </submittedName>
</protein>
<accession>A0A655YHQ8</accession>